<keyword evidence="2" id="KW-1185">Reference proteome</keyword>
<comment type="caution">
    <text evidence="1">The sequence shown here is derived from an EMBL/GenBank/DDBJ whole genome shotgun (WGS) entry which is preliminary data.</text>
</comment>
<dbReference type="Proteomes" id="UP000770661">
    <property type="component" value="Unassembled WGS sequence"/>
</dbReference>
<gene>
    <name evidence="1" type="ORF">GWK47_045074</name>
</gene>
<protein>
    <submittedName>
        <fullName evidence="1">Uncharacterized protein</fullName>
    </submittedName>
</protein>
<proteinExistence type="predicted"/>
<evidence type="ECO:0000313" key="2">
    <source>
        <dbReference type="Proteomes" id="UP000770661"/>
    </source>
</evidence>
<evidence type="ECO:0000313" key="1">
    <source>
        <dbReference type="EMBL" id="KAG0722113.1"/>
    </source>
</evidence>
<name>A0A8J4Y8I7_CHIOP</name>
<dbReference type="EMBL" id="JACEEZ010010012">
    <property type="protein sequence ID" value="KAG0722113.1"/>
    <property type="molecule type" value="Genomic_DNA"/>
</dbReference>
<sequence>MDPKIQQIMSEMMVRDPVSAIVQTPRHDHPGSVFPFGASAASRAQQRSVACRRLLSRLLSSSSWWWWRAPPDSLFECQGVEGGAGGHGLLEGGRGSGRGIPGTKSGVRVLCEPLLPTPHPAPGWGGVRQVMSEASAGVHVRPSPLSCPPPRPHPALGAPFPFFPPPLSSPSSRYSAAAAGFPFTASSRAEL</sequence>
<accession>A0A8J4Y8I7</accession>
<reference evidence="1" key="1">
    <citation type="submission" date="2020-07" db="EMBL/GenBank/DDBJ databases">
        <title>The High-quality genome of the commercially important snow crab, Chionoecetes opilio.</title>
        <authorList>
            <person name="Jeong J.-H."/>
            <person name="Ryu S."/>
        </authorList>
    </citation>
    <scope>NUCLEOTIDE SEQUENCE</scope>
    <source>
        <strain evidence="1">MADBK_172401_WGS</strain>
        <tissue evidence="1">Digestive gland</tissue>
    </source>
</reference>
<dbReference type="AlphaFoldDB" id="A0A8J4Y8I7"/>
<organism evidence="1 2">
    <name type="scientific">Chionoecetes opilio</name>
    <name type="common">Atlantic snow crab</name>
    <name type="synonym">Cancer opilio</name>
    <dbReference type="NCBI Taxonomy" id="41210"/>
    <lineage>
        <taxon>Eukaryota</taxon>
        <taxon>Metazoa</taxon>
        <taxon>Ecdysozoa</taxon>
        <taxon>Arthropoda</taxon>
        <taxon>Crustacea</taxon>
        <taxon>Multicrustacea</taxon>
        <taxon>Malacostraca</taxon>
        <taxon>Eumalacostraca</taxon>
        <taxon>Eucarida</taxon>
        <taxon>Decapoda</taxon>
        <taxon>Pleocyemata</taxon>
        <taxon>Brachyura</taxon>
        <taxon>Eubrachyura</taxon>
        <taxon>Majoidea</taxon>
        <taxon>Majidae</taxon>
        <taxon>Chionoecetes</taxon>
    </lineage>
</organism>